<evidence type="ECO:0000256" key="11">
    <source>
        <dbReference type="PIRSR" id="PIRSR610972-2"/>
    </source>
</evidence>
<dbReference type="Gene3D" id="1.10.150.240">
    <property type="entry name" value="Putative phosphatase, domain 2"/>
    <property type="match status" value="1"/>
</dbReference>
<gene>
    <name evidence="14" type="primary">yvdM_1</name>
    <name evidence="14" type="ORF">ERS852491_00457</name>
</gene>
<dbReference type="PANTHER" id="PTHR46193:SF18">
    <property type="entry name" value="HEXITOL PHOSPHATASE B"/>
    <property type="match status" value="1"/>
</dbReference>
<feature type="binding site" evidence="12">
    <location>
        <position position="9"/>
    </location>
    <ligand>
        <name>Mg(2+)</name>
        <dbReference type="ChEBI" id="CHEBI:18420"/>
    </ligand>
</feature>
<evidence type="ECO:0000256" key="10">
    <source>
        <dbReference type="PIRSR" id="PIRSR610972-1"/>
    </source>
</evidence>
<keyword evidence="3 12" id="KW-0479">Metal-binding</keyword>
<keyword evidence="5 14" id="KW-0413">Isomerase</keyword>
<reference evidence="14 15" key="1">
    <citation type="submission" date="2015-09" db="EMBL/GenBank/DDBJ databases">
        <authorList>
            <consortium name="Pathogen Informatics"/>
        </authorList>
    </citation>
    <scope>NUCLEOTIDE SEQUENCE [LARGE SCALE GENOMIC DNA]</scope>
    <source>
        <strain evidence="14 15">2789STDY5834876</strain>
    </source>
</reference>
<feature type="binding site" evidence="11">
    <location>
        <position position="50"/>
    </location>
    <ligand>
        <name>substrate</name>
    </ligand>
</feature>
<evidence type="ECO:0000256" key="5">
    <source>
        <dbReference type="ARBA" id="ARBA00023235"/>
    </source>
</evidence>
<keyword evidence="4 12" id="KW-0460">Magnesium</keyword>
<dbReference type="SFLD" id="SFLDS00003">
    <property type="entry name" value="Haloacid_Dehalogenase"/>
    <property type="match status" value="1"/>
</dbReference>
<evidence type="ECO:0000256" key="6">
    <source>
        <dbReference type="ARBA" id="ARBA00023277"/>
    </source>
</evidence>
<feature type="binding site" evidence="12">
    <location>
        <position position="7"/>
    </location>
    <ligand>
        <name>Mg(2+)</name>
        <dbReference type="ChEBI" id="CHEBI:18420"/>
    </ligand>
</feature>
<evidence type="ECO:0000256" key="9">
    <source>
        <dbReference type="ARBA" id="ARBA00044991"/>
    </source>
</evidence>
<feature type="site" description="Important for catalytic activity and assists the phosphoryl transfer reaction to Asp8 by balancing charge and orienting the reacting groups" evidence="13">
    <location>
        <position position="113"/>
    </location>
</feature>
<dbReference type="InterPro" id="IPR010976">
    <property type="entry name" value="B-phosphoglucomutase_hydrolase"/>
</dbReference>
<protein>
    <recommendedName>
        <fullName evidence="9">Beta-phosphoglucomutase</fullName>
        <ecNumber evidence="8">5.4.2.6</ecNumber>
    </recommendedName>
</protein>
<feature type="binding site" evidence="11">
    <location>
        <begin position="42"/>
        <end position="47"/>
    </location>
    <ligand>
        <name>substrate</name>
    </ligand>
</feature>
<dbReference type="Pfam" id="PF00702">
    <property type="entry name" value="Hydrolase"/>
    <property type="match status" value="1"/>
</dbReference>
<dbReference type="NCBIfam" id="TIGR02009">
    <property type="entry name" value="PGMB-YQAB-SF"/>
    <property type="match status" value="1"/>
</dbReference>
<organism evidence="14 15">
    <name type="scientific">Faecalicatena contorta</name>
    <dbReference type="NCBI Taxonomy" id="39482"/>
    <lineage>
        <taxon>Bacteria</taxon>
        <taxon>Bacillati</taxon>
        <taxon>Bacillota</taxon>
        <taxon>Clostridia</taxon>
        <taxon>Lachnospirales</taxon>
        <taxon>Lachnospiraceae</taxon>
        <taxon>Faecalicatena</taxon>
    </lineage>
</organism>
<evidence type="ECO:0000313" key="14">
    <source>
        <dbReference type="EMBL" id="CUN77138.1"/>
    </source>
</evidence>
<dbReference type="GO" id="GO:0008801">
    <property type="term" value="F:beta-phosphoglucomutase activity"/>
    <property type="evidence" value="ECO:0007669"/>
    <property type="project" value="UniProtKB-EC"/>
</dbReference>
<dbReference type="STRING" id="39482.ERS852491_00457"/>
<dbReference type="RefSeq" id="WP_055150592.1">
    <property type="nucleotide sequence ID" value="NZ_CYZU01000003.1"/>
</dbReference>
<dbReference type="InterPro" id="IPR036412">
    <property type="entry name" value="HAD-like_sf"/>
</dbReference>
<dbReference type="InterPro" id="IPR051600">
    <property type="entry name" value="Beta-PGM-like"/>
</dbReference>
<dbReference type="AlphaFoldDB" id="A0A173ZPI7"/>
<dbReference type="SFLD" id="SFLDG01135">
    <property type="entry name" value="C1.5.6:_HAD__Beta-PGM__Phospha"/>
    <property type="match status" value="1"/>
</dbReference>
<evidence type="ECO:0000256" key="7">
    <source>
        <dbReference type="ARBA" id="ARBA00044926"/>
    </source>
</evidence>
<evidence type="ECO:0000256" key="8">
    <source>
        <dbReference type="ARBA" id="ARBA00044968"/>
    </source>
</evidence>
<feature type="binding site" evidence="11">
    <location>
        <position position="75"/>
    </location>
    <ligand>
        <name>substrate</name>
    </ligand>
</feature>
<dbReference type="InterPro" id="IPR023214">
    <property type="entry name" value="HAD_sf"/>
</dbReference>
<dbReference type="PANTHER" id="PTHR46193">
    <property type="entry name" value="6-PHOSPHOGLUCONATE PHOSPHATASE"/>
    <property type="match status" value="1"/>
</dbReference>
<feature type="binding site" evidence="11">
    <location>
        <position position="23"/>
    </location>
    <ligand>
        <name>substrate</name>
    </ligand>
</feature>
<dbReference type="NCBIfam" id="TIGR01509">
    <property type="entry name" value="HAD-SF-IA-v3"/>
    <property type="match status" value="1"/>
</dbReference>
<proteinExistence type="inferred from homology"/>
<keyword evidence="2" id="KW-0597">Phosphoprotein</keyword>
<dbReference type="PRINTS" id="PR00413">
    <property type="entry name" value="HADHALOGNASE"/>
</dbReference>
<dbReference type="InterPro" id="IPR010972">
    <property type="entry name" value="Beta-PGM"/>
</dbReference>
<feature type="active site" description="Proton donor/acceptor" evidence="10">
    <location>
        <position position="9"/>
    </location>
</feature>
<feature type="binding site" evidence="11">
    <location>
        <begin position="113"/>
        <end position="117"/>
    </location>
    <ligand>
        <name>substrate</name>
    </ligand>
</feature>
<dbReference type="EMBL" id="CYZU01000003">
    <property type="protein sequence ID" value="CUN77138.1"/>
    <property type="molecule type" value="Genomic_DNA"/>
</dbReference>
<dbReference type="InterPro" id="IPR006439">
    <property type="entry name" value="HAD-SF_hydro_IA"/>
</dbReference>
<feature type="binding site" evidence="12">
    <location>
        <position position="169"/>
    </location>
    <ligand>
        <name>Mg(2+)</name>
        <dbReference type="ChEBI" id="CHEBI:18420"/>
    </ligand>
</feature>
<feature type="binding site" evidence="11">
    <location>
        <position position="144"/>
    </location>
    <ligand>
        <name>substrate</name>
    </ligand>
</feature>
<evidence type="ECO:0000313" key="15">
    <source>
        <dbReference type="Proteomes" id="UP000095544"/>
    </source>
</evidence>
<evidence type="ECO:0000256" key="12">
    <source>
        <dbReference type="PIRSR" id="PIRSR610972-3"/>
    </source>
</evidence>
<sequence>MKAFIFDLDGVIVFTDKFHYQAWKKMSDEMGIYFDETINNRLRGVSRAESLEIILERYEGKPLSAEKKAELMEEKNNTYRELLATMTPADVSDEVRETLKKLREAGFKLSIGSSSKNARFILEKVELLDAFDAISDGNNITHSKPDPEVFIKAGEFLGIEAKECVVVEDAYAGIDAAKVAGMTAVGIGDAASYEKADYKISKFDELLNI</sequence>
<comment type="similarity">
    <text evidence="1">Belongs to the HAD-like hydrolase superfamily. CbbY/CbbZ/Gph/YieH family.</text>
</comment>
<dbReference type="Gene3D" id="3.40.50.1000">
    <property type="entry name" value="HAD superfamily/HAD-like"/>
    <property type="match status" value="1"/>
</dbReference>
<accession>A0A173ZPI7</accession>
<evidence type="ECO:0000256" key="2">
    <source>
        <dbReference type="ARBA" id="ARBA00022553"/>
    </source>
</evidence>
<evidence type="ECO:0000256" key="1">
    <source>
        <dbReference type="ARBA" id="ARBA00006171"/>
    </source>
</evidence>
<feature type="active site" description="Nucleophile" evidence="10">
    <location>
        <position position="7"/>
    </location>
</feature>
<feature type="site" description="Important for catalytic activity and assists the phosphoryl transfer reaction to Asp8 by balancing charge and orienting the reacting groups" evidence="13">
    <location>
        <position position="144"/>
    </location>
</feature>
<dbReference type="EC" id="5.4.2.6" evidence="8"/>
<feature type="binding site" evidence="12">
    <location>
        <position position="168"/>
    </location>
    <ligand>
        <name>Mg(2+)</name>
        <dbReference type="ChEBI" id="CHEBI:18420"/>
    </ligand>
</feature>
<evidence type="ECO:0000256" key="4">
    <source>
        <dbReference type="ARBA" id="ARBA00022842"/>
    </source>
</evidence>
<keyword evidence="6" id="KW-0119">Carbohydrate metabolism</keyword>
<comment type="cofactor">
    <cofactor evidence="12">
        <name>Mg(2+)</name>
        <dbReference type="ChEBI" id="CHEBI:18420"/>
    </cofactor>
    <text evidence="12">Binds 2 magnesium ions per subunit.</text>
</comment>
<evidence type="ECO:0000256" key="3">
    <source>
        <dbReference type="ARBA" id="ARBA00022723"/>
    </source>
</evidence>
<evidence type="ECO:0000256" key="13">
    <source>
        <dbReference type="PIRSR" id="PIRSR610972-4"/>
    </source>
</evidence>
<dbReference type="Proteomes" id="UP000095544">
    <property type="component" value="Unassembled WGS sequence"/>
</dbReference>
<dbReference type="GO" id="GO:0005975">
    <property type="term" value="P:carbohydrate metabolic process"/>
    <property type="evidence" value="ECO:0007669"/>
    <property type="project" value="InterPro"/>
</dbReference>
<feature type="binding site" evidence="11">
    <location>
        <begin position="7"/>
        <end position="9"/>
    </location>
    <ligand>
        <name>substrate</name>
    </ligand>
</feature>
<comment type="catalytic activity">
    <reaction evidence="7">
        <text>beta-D-glucose 1-phosphate = beta-D-glucose 6-phosphate</text>
        <dbReference type="Rhea" id="RHEA:20113"/>
        <dbReference type="ChEBI" id="CHEBI:57684"/>
        <dbReference type="ChEBI" id="CHEBI:58247"/>
        <dbReference type="EC" id="5.4.2.6"/>
    </reaction>
</comment>
<dbReference type="SFLD" id="SFLDG01129">
    <property type="entry name" value="C1.5:_HAD__Beta-PGM__Phosphata"/>
    <property type="match status" value="1"/>
</dbReference>
<dbReference type="OrthoDB" id="9797743at2"/>
<name>A0A173ZPI7_9FIRM</name>
<dbReference type="CDD" id="cd02598">
    <property type="entry name" value="HAD_BPGM"/>
    <property type="match status" value="1"/>
</dbReference>
<dbReference type="GO" id="GO:0000287">
    <property type="term" value="F:magnesium ion binding"/>
    <property type="evidence" value="ECO:0007669"/>
    <property type="project" value="InterPro"/>
</dbReference>
<dbReference type="SUPFAM" id="SSF56784">
    <property type="entry name" value="HAD-like"/>
    <property type="match status" value="1"/>
</dbReference>
<dbReference type="InterPro" id="IPR023198">
    <property type="entry name" value="PGP-like_dom2"/>
</dbReference>
<dbReference type="NCBIfam" id="TIGR01990">
    <property type="entry name" value="bPGM"/>
    <property type="match status" value="1"/>
</dbReference>